<organism evidence="1">
    <name type="scientific">hydrothermal vent metagenome</name>
    <dbReference type="NCBI Taxonomy" id="652676"/>
    <lineage>
        <taxon>unclassified sequences</taxon>
        <taxon>metagenomes</taxon>
        <taxon>ecological metagenomes</taxon>
    </lineage>
</organism>
<protein>
    <submittedName>
        <fullName evidence="1">FAD/FMN-containing dehydrogenases</fullName>
    </submittedName>
</protein>
<gene>
    <name evidence="1" type="ORF">MNB_SV-3-58</name>
</gene>
<reference evidence="1" key="1">
    <citation type="submission" date="2016-10" db="EMBL/GenBank/DDBJ databases">
        <authorList>
            <person name="de Groot N.N."/>
        </authorList>
    </citation>
    <scope>NUCLEOTIDE SEQUENCE</scope>
</reference>
<dbReference type="EMBL" id="FPHI01000008">
    <property type="protein sequence ID" value="SFV55098.1"/>
    <property type="molecule type" value="Genomic_DNA"/>
</dbReference>
<proteinExistence type="predicted"/>
<name>A0A1W1BNG1_9ZZZZ</name>
<accession>A0A1W1BNG1</accession>
<evidence type="ECO:0000313" key="1">
    <source>
        <dbReference type="EMBL" id="SFV55098.1"/>
    </source>
</evidence>
<sequence>MVKKIILSLILLMAITVGTLFAINGKNNYDASKYSATATNGLHKGSILSFTLPDQFDKAGTLTSETKKVIFVFAKATGHTVREFLKKQDKSYLPSRHTLFVADVSGMPTIIRNTFALPDFRKSPYSVLLIYDKAIAKSYKNNKDADKITLVTLQNKTITKIETFTSEEELKKAL</sequence>
<dbReference type="AlphaFoldDB" id="A0A1W1BNG1"/>